<evidence type="ECO:0000256" key="7">
    <source>
        <dbReference type="RuleBase" id="RU003991"/>
    </source>
</evidence>
<dbReference type="InterPro" id="IPR050077">
    <property type="entry name" value="LexA_repressor"/>
</dbReference>
<evidence type="ECO:0000259" key="8">
    <source>
        <dbReference type="Pfam" id="PF00717"/>
    </source>
</evidence>
<dbReference type="Proteomes" id="UP001500185">
    <property type="component" value="Unassembled WGS sequence"/>
</dbReference>
<dbReference type="EMBL" id="BAAAGG010000005">
    <property type="protein sequence ID" value="GAA0759597.1"/>
    <property type="molecule type" value="Genomic_DNA"/>
</dbReference>
<keyword evidence="10" id="KW-1185">Reference proteome</keyword>
<dbReference type="InterPro" id="IPR036286">
    <property type="entry name" value="LexA/Signal_pep-like_sf"/>
</dbReference>
<protein>
    <submittedName>
        <fullName evidence="9">Translesion error-prone DNA polymerase V autoproteolytic subunit</fullName>
    </submittedName>
</protein>
<evidence type="ECO:0000256" key="5">
    <source>
        <dbReference type="ARBA" id="ARBA00023204"/>
    </source>
</evidence>
<dbReference type="InterPro" id="IPR039418">
    <property type="entry name" value="LexA-like"/>
</dbReference>
<proteinExistence type="inferred from homology"/>
<comment type="similarity">
    <text evidence="1 7">Belongs to the peptidase S24 family.</text>
</comment>
<keyword evidence="4 7" id="KW-0068">Autocatalytic cleavage</keyword>
<reference evidence="9 10" key="1">
    <citation type="journal article" date="2019" name="Int. J. Syst. Evol. Microbiol.">
        <title>The Global Catalogue of Microorganisms (GCM) 10K type strain sequencing project: providing services to taxonomists for standard genome sequencing and annotation.</title>
        <authorList>
            <consortium name="The Broad Institute Genomics Platform"/>
            <consortium name="The Broad Institute Genome Sequencing Center for Infectious Disease"/>
            <person name="Wu L."/>
            <person name="Ma J."/>
        </authorList>
    </citation>
    <scope>NUCLEOTIDE SEQUENCE [LARGE SCALE GENOMIC DNA]</scope>
    <source>
        <strain evidence="9 10">JCM 16231</strain>
    </source>
</reference>
<keyword evidence="3 7" id="KW-0378">Hydrolase</keyword>
<dbReference type="Pfam" id="PF00717">
    <property type="entry name" value="Peptidase_S24"/>
    <property type="match status" value="1"/>
</dbReference>
<evidence type="ECO:0000256" key="6">
    <source>
        <dbReference type="ARBA" id="ARBA00023236"/>
    </source>
</evidence>
<evidence type="ECO:0000313" key="9">
    <source>
        <dbReference type="EMBL" id="GAA0759597.1"/>
    </source>
</evidence>
<comment type="caution">
    <text evidence="9">The sequence shown here is derived from an EMBL/GenBank/DDBJ whole genome shotgun (WGS) entry which is preliminary data.</text>
</comment>
<dbReference type="InterPro" id="IPR015927">
    <property type="entry name" value="Peptidase_S24_S26A/B/C"/>
</dbReference>
<dbReference type="PANTHER" id="PTHR33516">
    <property type="entry name" value="LEXA REPRESSOR"/>
    <property type="match status" value="1"/>
</dbReference>
<dbReference type="Gene3D" id="2.10.109.10">
    <property type="entry name" value="Umud Fragment, subunit A"/>
    <property type="match status" value="1"/>
</dbReference>
<dbReference type="CDD" id="cd06529">
    <property type="entry name" value="S24_LexA-like"/>
    <property type="match status" value="1"/>
</dbReference>
<feature type="domain" description="Peptidase S24/S26A/S26B/S26C" evidence="8">
    <location>
        <begin position="27"/>
        <end position="143"/>
    </location>
</feature>
<keyword evidence="6" id="KW-0742">SOS response</keyword>
<sequence>MLHVVHHHGQPALEIFPPDLSRNLDLPFVNQGISAGFPSPADDFLDIKIDLNREFIKNPNSTFYARVRGRSMVGAGLNDGDLLIIDKSLEPENNKIAVCFVDGEFTVKRIKKEKDTVWLIPENEEYPPIKLTADNEFVIWGMVTTVIKNVE</sequence>
<gene>
    <name evidence="9" type="primary">umuD</name>
    <name evidence="9" type="ORF">GCM10009433_17930</name>
</gene>
<dbReference type="PRINTS" id="PR00726">
    <property type="entry name" value="LEXASERPTASE"/>
</dbReference>
<keyword evidence="2" id="KW-0227">DNA damage</keyword>
<keyword evidence="5" id="KW-0234">DNA repair</keyword>
<dbReference type="InterPro" id="IPR006197">
    <property type="entry name" value="Peptidase_S24_LexA"/>
</dbReference>
<evidence type="ECO:0000256" key="4">
    <source>
        <dbReference type="ARBA" id="ARBA00022813"/>
    </source>
</evidence>
<organism evidence="9 10">
    <name type="scientific">Psychroflexus lacisalsi</name>
    <dbReference type="NCBI Taxonomy" id="503928"/>
    <lineage>
        <taxon>Bacteria</taxon>
        <taxon>Pseudomonadati</taxon>
        <taxon>Bacteroidota</taxon>
        <taxon>Flavobacteriia</taxon>
        <taxon>Flavobacteriales</taxon>
        <taxon>Flavobacteriaceae</taxon>
        <taxon>Psychroflexus</taxon>
    </lineage>
</organism>
<evidence type="ECO:0000256" key="3">
    <source>
        <dbReference type="ARBA" id="ARBA00022801"/>
    </source>
</evidence>
<accession>A0ABN1K9U5</accession>
<evidence type="ECO:0000313" key="10">
    <source>
        <dbReference type="Proteomes" id="UP001500185"/>
    </source>
</evidence>
<evidence type="ECO:0000256" key="2">
    <source>
        <dbReference type="ARBA" id="ARBA00022763"/>
    </source>
</evidence>
<name>A0ABN1K9U5_9FLAO</name>
<evidence type="ECO:0000256" key="1">
    <source>
        <dbReference type="ARBA" id="ARBA00007484"/>
    </source>
</evidence>
<dbReference type="SUPFAM" id="SSF51306">
    <property type="entry name" value="LexA/Signal peptidase"/>
    <property type="match status" value="1"/>
</dbReference>
<dbReference type="PANTHER" id="PTHR33516:SF2">
    <property type="entry name" value="LEXA REPRESSOR-RELATED"/>
    <property type="match status" value="1"/>
</dbReference>
<dbReference type="RefSeq" id="WP_003438638.1">
    <property type="nucleotide sequence ID" value="NZ_BAAAGG010000005.1"/>
</dbReference>
<dbReference type="NCBIfam" id="NF007621">
    <property type="entry name" value="PRK10276.1"/>
    <property type="match status" value="1"/>
</dbReference>